<comment type="caution">
    <text evidence="6">The sequence shown here is derived from an EMBL/GenBank/DDBJ whole genome shotgun (WGS) entry which is preliminary data.</text>
</comment>
<dbReference type="GO" id="GO:0016020">
    <property type="term" value="C:membrane"/>
    <property type="evidence" value="ECO:0007669"/>
    <property type="project" value="InterPro"/>
</dbReference>
<feature type="domain" description="Laminin G" evidence="5">
    <location>
        <begin position="613"/>
        <end position="799"/>
    </location>
</feature>
<reference evidence="6" key="1">
    <citation type="submission" date="2021-04" db="EMBL/GenBank/DDBJ databases">
        <authorList>
            <consortium name="Molecular Ecology Group"/>
        </authorList>
    </citation>
    <scope>NUCLEOTIDE SEQUENCE</scope>
</reference>
<dbReference type="PANTHER" id="PTHR46682:SF1">
    <property type="entry name" value="ADHESION G-PROTEIN COUPLED RECEPTOR V1"/>
    <property type="match status" value="1"/>
</dbReference>
<evidence type="ECO:0000256" key="4">
    <source>
        <dbReference type="PROSITE-ProRule" id="PRU00122"/>
    </source>
</evidence>
<dbReference type="FunFam" id="2.60.40.2030:FF:000017">
    <property type="entry name" value="Adhesion G protein-coupled receptor V1"/>
    <property type="match status" value="1"/>
</dbReference>
<evidence type="ECO:0000313" key="6">
    <source>
        <dbReference type="EMBL" id="CAG5132468.1"/>
    </source>
</evidence>
<dbReference type="SMART" id="SM00237">
    <property type="entry name" value="Calx_beta"/>
    <property type="match status" value="11"/>
</dbReference>
<dbReference type="PROSITE" id="PS50025">
    <property type="entry name" value="LAM_G_DOMAIN"/>
    <property type="match status" value="1"/>
</dbReference>
<accession>A0A8S3ZWF2</accession>
<dbReference type="GO" id="GO:0004930">
    <property type="term" value="F:G protein-coupled receptor activity"/>
    <property type="evidence" value="ECO:0007669"/>
    <property type="project" value="InterPro"/>
</dbReference>
<dbReference type="InterPro" id="IPR003644">
    <property type="entry name" value="Calx_beta"/>
</dbReference>
<proteinExistence type="predicted"/>
<dbReference type="GO" id="GO:0005737">
    <property type="term" value="C:cytoplasm"/>
    <property type="evidence" value="ECO:0007669"/>
    <property type="project" value="TreeGrafter"/>
</dbReference>
<keyword evidence="2" id="KW-0677">Repeat</keyword>
<dbReference type="GO" id="GO:0010855">
    <property type="term" value="F:adenylate cyclase inhibitor activity"/>
    <property type="evidence" value="ECO:0007669"/>
    <property type="project" value="TreeGrafter"/>
</dbReference>
<dbReference type="SUPFAM" id="SSF49899">
    <property type="entry name" value="Concanavalin A-like lectins/glucanases"/>
    <property type="match status" value="1"/>
</dbReference>
<organism evidence="6 7">
    <name type="scientific">Candidula unifasciata</name>
    <dbReference type="NCBI Taxonomy" id="100452"/>
    <lineage>
        <taxon>Eukaryota</taxon>
        <taxon>Metazoa</taxon>
        <taxon>Spiralia</taxon>
        <taxon>Lophotrochozoa</taxon>
        <taxon>Mollusca</taxon>
        <taxon>Gastropoda</taxon>
        <taxon>Heterobranchia</taxon>
        <taxon>Euthyneura</taxon>
        <taxon>Panpulmonata</taxon>
        <taxon>Eupulmonata</taxon>
        <taxon>Stylommatophora</taxon>
        <taxon>Helicina</taxon>
        <taxon>Helicoidea</taxon>
        <taxon>Geomitridae</taxon>
        <taxon>Candidula</taxon>
    </lineage>
</organism>
<keyword evidence="7" id="KW-1185">Reference proteome</keyword>
<name>A0A8S3ZWF2_9EUPU</name>
<dbReference type="GO" id="GO:0071277">
    <property type="term" value="P:cellular response to calcium ion"/>
    <property type="evidence" value="ECO:0007669"/>
    <property type="project" value="TreeGrafter"/>
</dbReference>
<dbReference type="GO" id="GO:0001965">
    <property type="term" value="F:G-protein alpha-subunit binding"/>
    <property type="evidence" value="ECO:0007669"/>
    <property type="project" value="TreeGrafter"/>
</dbReference>
<dbReference type="InterPro" id="IPR026919">
    <property type="entry name" value="ADGRV1"/>
</dbReference>
<dbReference type="InterPro" id="IPR001791">
    <property type="entry name" value="Laminin_G"/>
</dbReference>
<keyword evidence="3" id="KW-0106">Calcium</keyword>
<dbReference type="Pfam" id="PF03160">
    <property type="entry name" value="Calx-beta"/>
    <property type="match status" value="13"/>
</dbReference>
<comment type="caution">
    <text evidence="4">Lacks conserved residue(s) required for the propagation of feature annotation.</text>
</comment>
<evidence type="ECO:0000259" key="5">
    <source>
        <dbReference type="PROSITE" id="PS50025"/>
    </source>
</evidence>
<dbReference type="SUPFAM" id="SSF141072">
    <property type="entry name" value="CalX-like"/>
    <property type="match status" value="14"/>
</dbReference>
<protein>
    <recommendedName>
        <fullName evidence="5">Laminin G domain-containing protein</fullName>
    </recommendedName>
</protein>
<dbReference type="PANTHER" id="PTHR46682">
    <property type="entry name" value="ADHESION G-PROTEIN COUPLED RECEPTOR V1"/>
    <property type="match status" value="1"/>
</dbReference>
<dbReference type="InterPro" id="IPR013320">
    <property type="entry name" value="ConA-like_dom_sf"/>
</dbReference>
<dbReference type="InterPro" id="IPR038081">
    <property type="entry name" value="CalX-like_sf"/>
</dbReference>
<evidence type="ECO:0000256" key="2">
    <source>
        <dbReference type="ARBA" id="ARBA00022737"/>
    </source>
</evidence>
<dbReference type="Pfam" id="PF13385">
    <property type="entry name" value="Laminin_G_3"/>
    <property type="match status" value="1"/>
</dbReference>
<dbReference type="Gene3D" id="2.60.40.2030">
    <property type="match status" value="12"/>
</dbReference>
<feature type="non-terminal residue" evidence="6">
    <location>
        <position position="1967"/>
    </location>
</feature>
<keyword evidence="1" id="KW-0732">Signal</keyword>
<gene>
    <name evidence="6" type="ORF">CUNI_LOCUS18026</name>
</gene>
<evidence type="ECO:0000256" key="1">
    <source>
        <dbReference type="ARBA" id="ARBA00022729"/>
    </source>
</evidence>
<evidence type="ECO:0000313" key="7">
    <source>
        <dbReference type="Proteomes" id="UP000678393"/>
    </source>
</evidence>
<dbReference type="Proteomes" id="UP000678393">
    <property type="component" value="Unassembled WGS sequence"/>
</dbReference>
<evidence type="ECO:0000256" key="3">
    <source>
        <dbReference type="ARBA" id="ARBA00022837"/>
    </source>
</evidence>
<dbReference type="EMBL" id="CAJHNH020005401">
    <property type="protein sequence ID" value="CAG5132468.1"/>
    <property type="molecule type" value="Genomic_DNA"/>
</dbReference>
<dbReference type="Gene3D" id="2.60.120.200">
    <property type="match status" value="1"/>
</dbReference>
<sequence>MSEALLLVGIKADDTPEITEIVTVQLDSIEPSDTQRLRPGSTSVTITINANDNPGGTLQFSPKMNLSYVVTEDGDPIEVIVERTGGALMMTEVQYSIIPNGTNQFYGATNILAFPPGKREVSSQILAKKDGIPELTEKYTLILTPVGSPPSVLGSRTSIDITILSSDSPNGIIQFSSNPTTILTVEGQLGEEINLTIPVSRINGTYGTITVPWAISPSPQDDLTPSSGVLVFQPGQSTQTVLLIVKNDNIPEGNETYALQLSTPQGGALPGIPMVATIVIQENDNPVEFVDPVQYVYEPQTVNLIIRRQGRLDKSGRVHYRTLDGSASYLEGDYTQIQPQELTFNIGQQDKAITVVVLDDDIPEGNETFSVQLFDVGGDLITTNKSTATIVILSNDQAYGVFSFDQPANIQVEEGSTAFYTVIRNRGSFGSVRLYWELRSQNNIALIPGDDFQTTSGQLDFAPQENTKQLGVSPLADNVPETTEQFLLVLTRVDALDGRTDGNLASLATSGTIATVRVTSSDDPYGRLAFAKDSQDLSIAEDFYPGYESSTQAVFTVERRQGTQNEIKVLWEIFSDQLAGILPAIHDMLFTGRWPSAMSQAQSKQRAGTSTPVAQFSGSAGQYIVVPIEAWPALKLVPDGFSLSAWLQPLASTDGYILAYATENGNTDYLSLRVTVTETKTTLGLQVSTEMQSNQQVIVETSILIRDGNWHHVFVAVGSASASFYMDGQLAGSRSVIGTTVLNGSGLVFVGAQPPGSSLYTGYMQDVRLFMKAMDVNAVNELYQSSPYKDLTLISGILSYPSGVKNQSFTVASRQDIEEEGKEVFAVILLDTTGGASLAVPDSRTTLTVLKSDNANGLFGFSGPCEPPRVLNENGTVICPVQRTRGDDGTVSVFWVVNEIQGQTFQQAAADFDQSNGTVVFLPGERQKTIELHVTDETVPELDELFSVQLTSVASDDGLVGSTNTSGASIDSSRASSQVVIQENDYPYGLLQFSNKPNEIPPVNVRIQPTSSEAEVQVSEEGGLVPLVVQRTQGLLGTVRAEWRTKDLTAFSEGKSPPDYVGGVGSITMGPGVNYAFINITVKDNSLPEAEKKFQVELINPSGGAALGPASKVNVTIQASDGAFGVFQFADTSLSIRGTEDGDEGYNIVSLQVMRLAGSIGAASVSWKVQEDQDDGLDIINQSGVLTFQPGETNRPIDLQVRGDTVPELDETVVVKLLVATGGQLGDSLKTSATVIIAANDDPYGKFIITSAFRPAIETEANKDISVIVQRLGGKYGSVMVDFASLDPGEAYVFLPGPVTRADTSDFQPARGTLSFGPNQEFADFKVHIVDDQLPEQDESIFVRLNSVRLVQAAQLAPVQSSPRLGLDSETYGQIIILSNDDASGRLLLLPSLISVEETNLTPAVNVVRTGGSLGEVSVSFQVIDGTAMQNVDYIILSTVVSLSPGETSKRVPFEIVDDRVPEMSETFTIQLLNKISGGAVLGDQISTIVTILPSDDPNGVFEFVSKGQTVEEGTQPYTVDVTVSRTGGLMDVVTVAWTANSNGGPVLDDISPGSGSLYFVSNEASLKITLTILPDNIPEGSEDFVITLLSATNGGRIGEKNTYILTIVPNDSPHGTVELSSHSYFIPEDPGEGPQVVQIIRRGGTYGILRVYYSTLQMSVLELISTGGLKPLDIYATPLAGAPTESGSQVDVSQSSMCYSFSLQQIDVYTVCTWYTKTFSPATLRTAAKGNYYEIDQTKLSNLMTTQARGGEDFAVVSGQFILFGDGQTTTVIPIPVIDDNIPELDEKFYIRLTAIAVDDGNRSTSDTPMLGQLRQSIITIRSSDSAFGMFRLYSASAGPNARVFEVNEINRLSVDLVVERSGGSMGAVSVEWIVSFVNRTATYNQDYIADGATLQFNPGQITRVFAVTILDDSIPEDSEEFTVQLANPTGGSTLSTLSSIRIIILANDNAAGVLSFEKSSLLVNE</sequence>
<dbReference type="OrthoDB" id="2324346at2759"/>